<reference evidence="2 3" key="1">
    <citation type="submission" date="2020-08" db="EMBL/GenBank/DDBJ databases">
        <title>Genomic Encyclopedia of Type Strains, Phase IV (KMG-IV): sequencing the most valuable type-strain genomes for metagenomic binning, comparative biology and taxonomic classification.</title>
        <authorList>
            <person name="Goeker M."/>
        </authorList>
    </citation>
    <scope>NUCLEOTIDE SEQUENCE [LARGE SCALE GENOMIC DNA]</scope>
    <source>
        <strain evidence="2 3">DSM 29348</strain>
    </source>
</reference>
<dbReference type="RefSeq" id="WP_183953547.1">
    <property type="nucleotide sequence ID" value="NZ_JACIEB010000001.1"/>
</dbReference>
<sequence length="1897" mass="185243">MRRQASQTDYPAVRSAAHWRAGCGSAALALAIAAASTAHGQGFIGRGTVVGGDSAAQIVDSTNHTDVLIHQDQVVIDWSPSNLSGSGPINFLPNGNSATYQSPGLPGFTVLNRIVPYDPASGATLNRAVALNGLIQSRVDNAVGGNVWFYSPGGILVGSTGVFDVGGLVLTSNAIDVTDGLYGGNGEIRFRGASGSLSTVSVARGANIKALATGSYVAMVAPRVEMSGTVIVNGSAAYVGAEQVDVRINNGLFDIAMTVGTGDAHGVVHDGTTTGPATSDGSDIQRIYMVAMPKNQAMTMLLSGNIGYTPAAIASDEAGAVILSAGYDISYGSVGGVSSGASTPAAMTIGASTVSSDLSAAATGRISLDVGAGQNTRFQQQASFQSLTAIDLRAHDGGDVLADEGLSLTAKNGATGSAISMIASNGGRIRTAPGHDFRLDASGEDFEGAAARGGSILLRGDNGVIDGNDLIADASAYGNGAQGGSITLAALGRSGMIHAKQMELNANGIAYGATAPVRGGSIDLSAIDGGALVSDTFLSASARADGGVFYGSNGQFAPLASGGATGGAIRLTARDGVMQSGSMQLFASARAASVPGASGPAQGGTIDISIDRVTSADKGAILLTDCGNYNCYADATAEGASGQAASDGTGGAITLANNGGELDIAGWMQLDASGRGGQVTNGDPAPGGTGRGGSVTFTDRGAATMIGELDIRADGYGTSYSEGSYYAAGDSGDGIGGTVDIVLGGNATQIGTFRARADGEGGYLGALCGGCDDFSAGDGHGGTVNALVDGGDSAIDYFQLNADGWGGSAASGYEPGDRAGAVGDGLGGTVRFTGRSGTLNTPSFSLYANGYGGSTSFFYTEASGVGGSGTGGNILFLMEAGGSAAITLDNLFLYADGSGGAALHGGDGEGGRAEVELAGGALTTQSVDLSADGDGASGFTGVTPGNGGIGRGGTALATVRSAGQQLGVLDLRADGDGGHGGSAIDETGTMTTGLGGAGGDAFGGTAQARVSADLALTALVTSAEGQGGDAGYGDAGGSGGNGSGGTAGIMIDGGSVQVTELLAATAIGQGGDGGAGLGYRFVSGIGGDGAGGTAMITISGSTSRLETGVAAVSADAESGSTPASPYVFAGGTATGGSALFSTTNGASVLLTNIAAVSASASSPEGNEAAGGRSAGGTAKFEVVDATVSATPASLLLIDASAVDHGATAGSAQLALSGGSVDLNNVMLSAIADGNVDGSNQAGEILITRAGGGTHRIATLSGYAVATNGGEAGNIRFEHAADASDLAISSALLLTLEGAAGPESGAISFALDGGAIRAGSIMATTPGAIDMRFSGTGVIASATDILLTSGGAMSFSHDGLPAGLDSLSAAGTLYFTATGAVTATGDTRMRSGSASIESLEGSVELVELLTTTSAYVGAHGGDIVIARNLGGAGLASLEATGDIDVHALDDVSIANAITGEGRTLRVQADGDISLFNGISGTMTLASGGAMQIDTLDASGDITAQAAGMATLSGAIRGRNITLSSSDIAIGESASLFALSGADGAGGLLTLNATGSGATFIGGQDQSGGYSLSVSEIAALHGRNIALTATGAVEIGDFTAQAGAEGQIGAGGALSITTIGAIRVSGAIEMDGMARDNQLILDAADRILVDASTGSIDLRSEGPGDLGGHLVMRSAAVYVATAAAMEDLSALTDIAAIDARLARNDGVVRTDNIIRATDITLDVANDAFVQNVGASTAHEDRRGLLASTSTLEILTGSDNARIVINGQLLPGEAPSSLLSGKSVAPSTLINGVRGATSGRFHRASTINGCLIANPTGCGLAGEGAGEPGIPNADVITAVLDPDPITRFIPPPVETDTITLQESQPMPGYAPLIDDPVTGVGNEDLWECANGQRGCGAPTQ</sequence>
<protein>
    <submittedName>
        <fullName evidence="2">Filamentous hemagglutinin family protein</fullName>
    </submittedName>
</protein>
<organism evidence="2 3">
    <name type="scientific">Sphingobium fontiphilum</name>
    <dbReference type="NCBI Taxonomy" id="944425"/>
    <lineage>
        <taxon>Bacteria</taxon>
        <taxon>Pseudomonadati</taxon>
        <taxon>Pseudomonadota</taxon>
        <taxon>Alphaproteobacteria</taxon>
        <taxon>Sphingomonadales</taxon>
        <taxon>Sphingomonadaceae</taxon>
        <taxon>Sphingobium</taxon>
    </lineage>
</organism>
<keyword evidence="3" id="KW-1185">Reference proteome</keyword>
<evidence type="ECO:0000313" key="2">
    <source>
        <dbReference type="EMBL" id="MBB3980528.1"/>
    </source>
</evidence>
<feature type="signal peptide" evidence="1">
    <location>
        <begin position="1"/>
        <end position="40"/>
    </location>
</feature>
<accession>A0A7W6DC83</accession>
<dbReference type="InterPro" id="IPR012334">
    <property type="entry name" value="Pectin_lyas_fold"/>
</dbReference>
<keyword evidence="1" id="KW-0732">Signal</keyword>
<dbReference type="SUPFAM" id="SSF51126">
    <property type="entry name" value="Pectin lyase-like"/>
    <property type="match status" value="1"/>
</dbReference>
<name>A0A7W6DC83_9SPHN</name>
<proteinExistence type="predicted"/>
<feature type="chain" id="PRO_5031129900" evidence="1">
    <location>
        <begin position="41"/>
        <end position="1897"/>
    </location>
</feature>
<dbReference type="Gene3D" id="2.160.20.10">
    <property type="entry name" value="Single-stranded right-handed beta-helix, Pectin lyase-like"/>
    <property type="match status" value="1"/>
</dbReference>
<comment type="caution">
    <text evidence="2">The sequence shown here is derived from an EMBL/GenBank/DDBJ whole genome shotgun (WGS) entry which is preliminary data.</text>
</comment>
<dbReference type="InterPro" id="IPR011050">
    <property type="entry name" value="Pectin_lyase_fold/virulence"/>
</dbReference>
<gene>
    <name evidence="2" type="ORF">GGR44_000159</name>
</gene>
<evidence type="ECO:0000313" key="3">
    <source>
        <dbReference type="Proteomes" id="UP000552757"/>
    </source>
</evidence>
<dbReference type="EMBL" id="JACIEB010000001">
    <property type="protein sequence ID" value="MBB3980528.1"/>
    <property type="molecule type" value="Genomic_DNA"/>
</dbReference>
<dbReference type="Proteomes" id="UP000552757">
    <property type="component" value="Unassembled WGS sequence"/>
</dbReference>
<evidence type="ECO:0000256" key="1">
    <source>
        <dbReference type="SAM" id="SignalP"/>
    </source>
</evidence>